<keyword evidence="3" id="KW-0029">Amino-acid transport</keyword>
<dbReference type="Proteomes" id="UP000008130">
    <property type="component" value="Chromosome"/>
</dbReference>
<gene>
    <name evidence="6" type="ordered locus">SL003B_3134</name>
</gene>
<dbReference type="PATRIC" id="fig|991905.3.peg.3219"/>
<evidence type="ECO:0000256" key="1">
    <source>
        <dbReference type="ARBA" id="ARBA00010062"/>
    </source>
</evidence>
<name>F2IWX9_POLGS</name>
<reference evidence="6 7" key="1">
    <citation type="journal article" date="2011" name="J. Bacteriol.">
        <title>Complete genome sequence of Polymorphum gilvum SL003B-26A1T, a crude oil-degrading bacterium from oil-polluted saline soil.</title>
        <authorList>
            <person name="Li S.G."/>
            <person name="Tang Y.Q."/>
            <person name="Nie Y."/>
            <person name="Cai M."/>
            <person name="Wu X.L."/>
        </authorList>
    </citation>
    <scope>NUCLEOTIDE SEQUENCE [LARGE SCALE GENOMIC DNA]</scope>
    <source>
        <strain evidence="7">LMG 25793 / CGMCC 1.9160 / SL003B-26A1</strain>
    </source>
</reference>
<dbReference type="SUPFAM" id="SSF53822">
    <property type="entry name" value="Periplasmic binding protein-like I"/>
    <property type="match status" value="1"/>
</dbReference>
<organism evidence="6 7">
    <name type="scientific">Polymorphum gilvum (strain LMG 25793 / CGMCC 1.9160 / SL003B-26A1)</name>
    <dbReference type="NCBI Taxonomy" id="991905"/>
    <lineage>
        <taxon>Bacteria</taxon>
        <taxon>Pseudomonadati</taxon>
        <taxon>Pseudomonadota</taxon>
        <taxon>Alphaproteobacteria</taxon>
        <taxon>Rhodobacterales</taxon>
        <taxon>Paracoccaceae</taxon>
        <taxon>Polymorphum</taxon>
    </lineage>
</organism>
<keyword evidence="2 4" id="KW-0732">Signal</keyword>
<dbReference type="EMBL" id="CP002568">
    <property type="protein sequence ID" value="ADZ71556.1"/>
    <property type="molecule type" value="Genomic_DNA"/>
</dbReference>
<dbReference type="PANTHER" id="PTHR30483:SF6">
    <property type="entry name" value="PERIPLASMIC BINDING PROTEIN OF ABC TRANSPORTER FOR NATURAL AMINO ACIDS"/>
    <property type="match status" value="1"/>
</dbReference>
<feature type="signal peptide" evidence="4">
    <location>
        <begin position="1"/>
        <end position="33"/>
    </location>
</feature>
<evidence type="ECO:0000313" key="7">
    <source>
        <dbReference type="Proteomes" id="UP000008130"/>
    </source>
</evidence>
<dbReference type="InterPro" id="IPR028082">
    <property type="entry name" value="Peripla_BP_I"/>
</dbReference>
<dbReference type="PROSITE" id="PS51318">
    <property type="entry name" value="TAT"/>
    <property type="match status" value="1"/>
</dbReference>
<dbReference type="OrthoDB" id="6083760at2"/>
<dbReference type="RefSeq" id="WP_013653867.1">
    <property type="nucleotide sequence ID" value="NC_015259.1"/>
</dbReference>
<proteinExistence type="inferred from homology"/>
<dbReference type="InterPro" id="IPR006311">
    <property type="entry name" value="TAT_signal"/>
</dbReference>
<dbReference type="GO" id="GO:0006865">
    <property type="term" value="P:amino acid transport"/>
    <property type="evidence" value="ECO:0007669"/>
    <property type="project" value="UniProtKB-KW"/>
</dbReference>
<evidence type="ECO:0000313" key="6">
    <source>
        <dbReference type="EMBL" id="ADZ71556.1"/>
    </source>
</evidence>
<dbReference type="KEGG" id="pgv:SL003B_3134"/>
<accession>F2IWX9</accession>
<evidence type="ECO:0000256" key="2">
    <source>
        <dbReference type="ARBA" id="ARBA00022729"/>
    </source>
</evidence>
<dbReference type="Pfam" id="PF13458">
    <property type="entry name" value="Peripla_BP_6"/>
    <property type="match status" value="1"/>
</dbReference>
<dbReference type="PANTHER" id="PTHR30483">
    <property type="entry name" value="LEUCINE-SPECIFIC-BINDING PROTEIN"/>
    <property type="match status" value="1"/>
</dbReference>
<evidence type="ECO:0000256" key="4">
    <source>
        <dbReference type="SAM" id="SignalP"/>
    </source>
</evidence>
<feature type="domain" description="Leucine-binding protein" evidence="5">
    <location>
        <begin position="41"/>
        <end position="382"/>
    </location>
</feature>
<protein>
    <submittedName>
        <fullName evidence="6">Probable substrate-binding periplasmic abc transporter protein</fullName>
    </submittedName>
</protein>
<sequence>MSSRNIRVLASSRRSFLAAASLAGILAVVPSLAAQARDFVVGTVLPLSGTFADQGRHYEDGMKVFQKIHGDTVGDLTVRFVVRDDQGPGSGDLARRLTQELILREKADIIVGYSFTPNAMAAASLLTEAKKPAIVVNAATSSITEKSEYFSRISFTMPQIAGTLGKWAAQSGIKIAYTIVSDYAPGVDAETWFIKSFEENGGKIVGSARTPVAEMEYAPFLQRAMEAKPEALFAFNPGGDVSIAFMKQAGERGVKEAGIKLMVTGDVVDDNLLPAMGNAVDGVISAWHYQADLDNPANARFLAGYREVFGAGAVPSYRSMQGYDAMALIYHALEKTGGKTDTDSLMAAIKGARLDSPRGPIVIDPETRDIVENIYIRRGEMKDGKWANVSFETIEAVRDPAK</sequence>
<evidence type="ECO:0000259" key="5">
    <source>
        <dbReference type="Pfam" id="PF13458"/>
    </source>
</evidence>
<evidence type="ECO:0000256" key="3">
    <source>
        <dbReference type="ARBA" id="ARBA00022970"/>
    </source>
</evidence>
<dbReference type="HOGENOM" id="CLU_027128_1_2_5"/>
<dbReference type="Gene3D" id="3.40.50.2300">
    <property type="match status" value="2"/>
</dbReference>
<keyword evidence="3" id="KW-0813">Transport</keyword>
<dbReference type="CDD" id="cd20013">
    <property type="entry name" value="PBP1_RPA0985_benzoate-like"/>
    <property type="match status" value="1"/>
</dbReference>
<dbReference type="InterPro" id="IPR051010">
    <property type="entry name" value="BCAA_transport"/>
</dbReference>
<dbReference type="AlphaFoldDB" id="F2IWX9"/>
<dbReference type="eggNOG" id="COG0683">
    <property type="taxonomic scope" value="Bacteria"/>
</dbReference>
<dbReference type="InterPro" id="IPR028081">
    <property type="entry name" value="Leu-bd"/>
</dbReference>
<keyword evidence="7" id="KW-1185">Reference proteome</keyword>
<feature type="chain" id="PRO_5003278537" evidence="4">
    <location>
        <begin position="34"/>
        <end position="402"/>
    </location>
</feature>
<dbReference type="STRING" id="991905.SL003B_3134"/>
<comment type="similarity">
    <text evidence="1">Belongs to the leucine-binding protein family.</text>
</comment>